<evidence type="ECO:0000313" key="1">
    <source>
        <dbReference type="EMBL" id="VAX41774.1"/>
    </source>
</evidence>
<protein>
    <submittedName>
        <fullName evidence="1">Uncharacterized protein</fullName>
    </submittedName>
</protein>
<organism evidence="1">
    <name type="scientific">hydrothermal vent metagenome</name>
    <dbReference type="NCBI Taxonomy" id="652676"/>
    <lineage>
        <taxon>unclassified sequences</taxon>
        <taxon>metagenomes</taxon>
        <taxon>ecological metagenomes</taxon>
    </lineage>
</organism>
<sequence length="73" mass="8034">MPYPDCYEPAEHRRALAKVLDDLKAAEETDAQAECAHAEQHEAEGTHMAQPDPVVQVRSTCPEAVDLAHEPVN</sequence>
<gene>
    <name evidence="1" type="ORF">MNBD_PLANCTO03-819</name>
</gene>
<name>A0A3B1DZ31_9ZZZZ</name>
<reference evidence="1" key="1">
    <citation type="submission" date="2018-06" db="EMBL/GenBank/DDBJ databases">
        <authorList>
            <person name="Zhirakovskaya E."/>
        </authorList>
    </citation>
    <scope>NUCLEOTIDE SEQUENCE</scope>
</reference>
<accession>A0A3B1DZ31</accession>
<dbReference type="AlphaFoldDB" id="A0A3B1DZ31"/>
<proteinExistence type="predicted"/>
<dbReference type="EMBL" id="UOGK01000590">
    <property type="protein sequence ID" value="VAX41774.1"/>
    <property type="molecule type" value="Genomic_DNA"/>
</dbReference>